<keyword evidence="2" id="KW-1185">Reference proteome</keyword>
<comment type="caution">
    <text evidence="1">The sequence shown here is derived from an EMBL/GenBank/DDBJ whole genome shotgun (WGS) entry which is preliminary data.</text>
</comment>
<dbReference type="EMBL" id="JBEDUW010000002">
    <property type="protein sequence ID" value="KAK9943739.1"/>
    <property type="molecule type" value="Genomic_DNA"/>
</dbReference>
<gene>
    <name evidence="1" type="ORF">M0R45_009339</name>
</gene>
<dbReference type="PANTHER" id="PTHR47718:SF13">
    <property type="entry name" value="OS09G0290500 PROTEIN"/>
    <property type="match status" value="1"/>
</dbReference>
<organism evidence="1 2">
    <name type="scientific">Rubus argutus</name>
    <name type="common">Southern blackberry</name>
    <dbReference type="NCBI Taxonomy" id="59490"/>
    <lineage>
        <taxon>Eukaryota</taxon>
        <taxon>Viridiplantae</taxon>
        <taxon>Streptophyta</taxon>
        <taxon>Embryophyta</taxon>
        <taxon>Tracheophyta</taxon>
        <taxon>Spermatophyta</taxon>
        <taxon>Magnoliopsida</taxon>
        <taxon>eudicotyledons</taxon>
        <taxon>Gunneridae</taxon>
        <taxon>Pentapetalae</taxon>
        <taxon>rosids</taxon>
        <taxon>fabids</taxon>
        <taxon>Rosales</taxon>
        <taxon>Rosaceae</taxon>
        <taxon>Rosoideae</taxon>
        <taxon>Rosoideae incertae sedis</taxon>
        <taxon>Rubus</taxon>
    </lineage>
</organism>
<proteinExistence type="predicted"/>
<accession>A0AAW1Y685</accession>
<evidence type="ECO:0000313" key="2">
    <source>
        <dbReference type="Proteomes" id="UP001457282"/>
    </source>
</evidence>
<name>A0AAW1Y685_RUBAR</name>
<dbReference type="Proteomes" id="UP001457282">
    <property type="component" value="Unassembled WGS sequence"/>
</dbReference>
<protein>
    <recommendedName>
        <fullName evidence="3">Protein FAR1-RELATED SEQUENCE</fullName>
    </recommendedName>
</protein>
<evidence type="ECO:0000313" key="1">
    <source>
        <dbReference type="EMBL" id="KAK9943739.1"/>
    </source>
</evidence>
<dbReference type="PANTHER" id="PTHR47718">
    <property type="entry name" value="OS01G0519700 PROTEIN"/>
    <property type="match status" value="1"/>
</dbReference>
<sequence length="121" mass="13730">MKGVSVKTSMAYEFLVHQTGGYPFVGFTLKDLYNKLDGDAQSSVAWMNIKALRDPHFYCIFSVDENGRFANIFWRDGQSLTDYNNFDDILIFDSTYKSNVYGTPLVVFVGCNNHRASVLFG</sequence>
<evidence type="ECO:0008006" key="3">
    <source>
        <dbReference type="Google" id="ProtNLM"/>
    </source>
</evidence>
<reference evidence="1 2" key="1">
    <citation type="journal article" date="2023" name="G3 (Bethesda)">
        <title>A chromosome-length genome assembly and annotation of blackberry (Rubus argutus, cv. 'Hillquist').</title>
        <authorList>
            <person name="Bruna T."/>
            <person name="Aryal R."/>
            <person name="Dudchenko O."/>
            <person name="Sargent D.J."/>
            <person name="Mead D."/>
            <person name="Buti M."/>
            <person name="Cavallini A."/>
            <person name="Hytonen T."/>
            <person name="Andres J."/>
            <person name="Pham M."/>
            <person name="Weisz D."/>
            <person name="Mascagni F."/>
            <person name="Usai G."/>
            <person name="Natali L."/>
            <person name="Bassil N."/>
            <person name="Fernandez G.E."/>
            <person name="Lomsadze A."/>
            <person name="Armour M."/>
            <person name="Olukolu B."/>
            <person name="Poorten T."/>
            <person name="Britton C."/>
            <person name="Davik J."/>
            <person name="Ashrafi H."/>
            <person name="Aiden E.L."/>
            <person name="Borodovsky M."/>
            <person name="Worthington M."/>
        </authorList>
    </citation>
    <scope>NUCLEOTIDE SEQUENCE [LARGE SCALE GENOMIC DNA]</scope>
    <source>
        <strain evidence="1">PI 553951</strain>
    </source>
</reference>
<dbReference type="AlphaFoldDB" id="A0AAW1Y685"/>